<dbReference type="STRING" id="7395.A0A1A9V054"/>
<reference evidence="1" key="1">
    <citation type="submission" date="2020-05" db="UniProtKB">
        <authorList>
            <consortium name="EnsemblMetazoa"/>
        </authorList>
    </citation>
    <scope>IDENTIFICATION</scope>
    <source>
        <strain evidence="1">TTRI</strain>
    </source>
</reference>
<sequence>MGRSYNDHAYIAAGWVNSIIESYNPIRDEGYRYHITPSQYWLRGSRAAVSGKSIYSFGNAENGKMIIPLDPREGQWYNLNNDIDVVGGFEEDMLLNVNVNVLTRALDGKCSLKLIMAGNGHWALLVCGKMYVFWGYNNGFVSTIEYYDFHEEKWAMDDLIESAPCQARTAFNN</sequence>
<dbReference type="EnsemblMetazoa" id="GAUT021441-RA">
    <property type="protein sequence ID" value="GAUT021441-PA"/>
    <property type="gene ID" value="GAUT021441"/>
</dbReference>
<dbReference type="SUPFAM" id="SSF117281">
    <property type="entry name" value="Kelch motif"/>
    <property type="match status" value="1"/>
</dbReference>
<dbReference type="InterPro" id="IPR015915">
    <property type="entry name" value="Kelch-typ_b-propeller"/>
</dbReference>
<organism evidence="1 2">
    <name type="scientific">Glossina austeni</name>
    <name type="common">Savannah tsetse fly</name>
    <dbReference type="NCBI Taxonomy" id="7395"/>
    <lineage>
        <taxon>Eukaryota</taxon>
        <taxon>Metazoa</taxon>
        <taxon>Ecdysozoa</taxon>
        <taxon>Arthropoda</taxon>
        <taxon>Hexapoda</taxon>
        <taxon>Insecta</taxon>
        <taxon>Pterygota</taxon>
        <taxon>Neoptera</taxon>
        <taxon>Endopterygota</taxon>
        <taxon>Diptera</taxon>
        <taxon>Brachycera</taxon>
        <taxon>Muscomorpha</taxon>
        <taxon>Hippoboscoidea</taxon>
        <taxon>Glossinidae</taxon>
        <taxon>Glossina</taxon>
    </lineage>
</organism>
<dbReference type="Proteomes" id="UP000078200">
    <property type="component" value="Unassembled WGS sequence"/>
</dbReference>
<dbReference type="AlphaFoldDB" id="A0A1A9V054"/>
<protein>
    <submittedName>
        <fullName evidence="1">Uncharacterized protein</fullName>
    </submittedName>
</protein>
<dbReference type="Gene3D" id="2.120.10.80">
    <property type="entry name" value="Kelch-type beta propeller"/>
    <property type="match status" value="1"/>
</dbReference>
<dbReference type="VEuPathDB" id="VectorBase:GAUT021441"/>
<name>A0A1A9V054_GLOAU</name>
<evidence type="ECO:0000313" key="1">
    <source>
        <dbReference type="EnsemblMetazoa" id="GAUT021441-PA"/>
    </source>
</evidence>
<proteinExistence type="predicted"/>
<keyword evidence="2" id="KW-1185">Reference proteome</keyword>
<evidence type="ECO:0000313" key="2">
    <source>
        <dbReference type="Proteomes" id="UP000078200"/>
    </source>
</evidence>
<accession>A0A1A9V054</accession>